<dbReference type="RefSeq" id="WP_324770039.1">
    <property type="nucleotide sequence ID" value="NZ_BAAATS010000005.1"/>
</dbReference>
<dbReference type="InterPro" id="IPR051599">
    <property type="entry name" value="Cell_Envelope_Assoc"/>
</dbReference>
<evidence type="ECO:0000313" key="3">
    <source>
        <dbReference type="EMBL" id="MEB3962503.1"/>
    </source>
</evidence>
<dbReference type="Gene3D" id="3.40.50.620">
    <property type="entry name" value="HUPs"/>
    <property type="match status" value="1"/>
</dbReference>
<keyword evidence="4" id="KW-1185">Reference proteome</keyword>
<reference evidence="3 4" key="1">
    <citation type="submission" date="2022-10" db="EMBL/GenBank/DDBJ databases">
        <authorList>
            <person name="Xie J."/>
            <person name="Shen N."/>
        </authorList>
    </citation>
    <scope>NUCLEOTIDE SEQUENCE [LARGE SCALE GENOMIC DNA]</scope>
    <source>
        <strain evidence="3 4">DSM 41681</strain>
    </source>
</reference>
<evidence type="ECO:0000313" key="4">
    <source>
        <dbReference type="Proteomes" id="UP001352223"/>
    </source>
</evidence>
<keyword evidence="1" id="KW-0472">Membrane</keyword>
<feature type="transmembrane region" description="Helical" evidence="1">
    <location>
        <begin position="317"/>
        <end position="335"/>
    </location>
</feature>
<sequence>MLAYAPSVVCLLAFCFGVLRDRRRVSNAVLLGLAVVFAAAALFLQLASNKPQLGRAVAVALLVLAALGVVTLAWFLLANGITMARKEGRSPANLLSLGAGLALVALLALLATALILHTRTLLVAAGTAVVLAGYVAFLFVCFLLYATLYERLRIRRKADYVVVLGSGLVGGSTVPPLLAGRLDRARKEHDRLARKGGRPVLLTSGGQGPDEKLPESHAMADYLTERGFPAGLVEREDRSTTTEENLRFSKALMEKANPAYRCVIVTNNYHVFRAAVTARRAGVRGHVIGAPTAAYFWPSAMLREFVALLLTYRRTNAALFLLVLLGGLFIWWLGWPPRGHAGLFGG</sequence>
<keyword evidence="1" id="KW-0812">Transmembrane</keyword>
<protein>
    <submittedName>
        <fullName evidence="3">YdcF family protein</fullName>
    </submittedName>
</protein>
<feature type="transmembrane region" description="Helical" evidence="1">
    <location>
        <begin position="27"/>
        <end position="44"/>
    </location>
</feature>
<organism evidence="3 4">
    <name type="scientific">Streptomyces kunmingensis</name>
    <dbReference type="NCBI Taxonomy" id="68225"/>
    <lineage>
        <taxon>Bacteria</taxon>
        <taxon>Bacillati</taxon>
        <taxon>Actinomycetota</taxon>
        <taxon>Actinomycetes</taxon>
        <taxon>Kitasatosporales</taxon>
        <taxon>Streptomycetaceae</taxon>
        <taxon>Streptomyces</taxon>
    </lineage>
</organism>
<feature type="domain" description="DUF218" evidence="2">
    <location>
        <begin position="159"/>
        <end position="306"/>
    </location>
</feature>
<feature type="transmembrane region" description="Helical" evidence="1">
    <location>
        <begin position="56"/>
        <end position="77"/>
    </location>
</feature>
<evidence type="ECO:0000256" key="1">
    <source>
        <dbReference type="SAM" id="Phobius"/>
    </source>
</evidence>
<comment type="caution">
    <text evidence="3">The sequence shown here is derived from an EMBL/GenBank/DDBJ whole genome shotgun (WGS) entry which is preliminary data.</text>
</comment>
<dbReference type="Pfam" id="PF02698">
    <property type="entry name" value="DUF218"/>
    <property type="match status" value="1"/>
</dbReference>
<proteinExistence type="predicted"/>
<name>A0ABU6CCU0_9ACTN</name>
<dbReference type="PANTHER" id="PTHR30336">
    <property type="entry name" value="INNER MEMBRANE PROTEIN, PROBABLE PERMEASE"/>
    <property type="match status" value="1"/>
</dbReference>
<dbReference type="EMBL" id="JAOZYB010000154">
    <property type="protein sequence ID" value="MEB3962503.1"/>
    <property type="molecule type" value="Genomic_DNA"/>
</dbReference>
<dbReference type="InterPro" id="IPR014729">
    <property type="entry name" value="Rossmann-like_a/b/a_fold"/>
</dbReference>
<keyword evidence="1" id="KW-1133">Transmembrane helix</keyword>
<dbReference type="PANTHER" id="PTHR30336:SF18">
    <property type="entry name" value="MEMBRANE PROTEIN"/>
    <property type="match status" value="1"/>
</dbReference>
<evidence type="ECO:0000259" key="2">
    <source>
        <dbReference type="Pfam" id="PF02698"/>
    </source>
</evidence>
<feature type="transmembrane region" description="Helical" evidence="1">
    <location>
        <begin position="97"/>
        <end position="116"/>
    </location>
</feature>
<feature type="transmembrane region" description="Helical" evidence="1">
    <location>
        <begin position="123"/>
        <end position="148"/>
    </location>
</feature>
<accession>A0ABU6CCU0</accession>
<dbReference type="InterPro" id="IPR003848">
    <property type="entry name" value="DUF218"/>
</dbReference>
<gene>
    <name evidence="3" type="ORF">OKJ48_19920</name>
</gene>
<dbReference type="CDD" id="cd06259">
    <property type="entry name" value="YdcF-like"/>
    <property type="match status" value="1"/>
</dbReference>
<dbReference type="Proteomes" id="UP001352223">
    <property type="component" value="Unassembled WGS sequence"/>
</dbReference>